<comment type="caution">
    <text evidence="2">The sequence shown here is derived from an EMBL/GenBank/DDBJ whole genome shotgun (WGS) entry which is preliminary data.</text>
</comment>
<organism evidence="2 3">
    <name type="scientific">Citricoccus parietis</name>
    <dbReference type="NCBI Taxonomy" id="592307"/>
    <lineage>
        <taxon>Bacteria</taxon>
        <taxon>Bacillati</taxon>
        <taxon>Actinomycetota</taxon>
        <taxon>Actinomycetes</taxon>
        <taxon>Micrococcales</taxon>
        <taxon>Micrococcaceae</taxon>
        <taxon>Citricoccus</taxon>
    </lineage>
</organism>
<accession>A0ABV5G6S5</accession>
<evidence type="ECO:0000256" key="1">
    <source>
        <dbReference type="SAM" id="MobiDB-lite"/>
    </source>
</evidence>
<feature type="compositionally biased region" description="Polar residues" evidence="1">
    <location>
        <begin position="70"/>
        <end position="90"/>
    </location>
</feature>
<feature type="region of interest" description="Disordered" evidence="1">
    <location>
        <begin position="67"/>
        <end position="90"/>
    </location>
</feature>
<dbReference type="Proteomes" id="UP001589575">
    <property type="component" value="Unassembled WGS sequence"/>
</dbReference>
<sequence length="90" mass="9950">MTQQIVPASLAACRASLLPSQKRAEHWVSVKNTASACCGTSNVPPWIWWRSRAWRPQRWGTSPFAWASPSARSSAITPPRSTRSCPASRD</sequence>
<gene>
    <name evidence="2" type="ORF">ACFFX0_27130</name>
</gene>
<keyword evidence="3" id="KW-1185">Reference proteome</keyword>
<protein>
    <submittedName>
        <fullName evidence="2">Uncharacterized protein</fullName>
    </submittedName>
</protein>
<evidence type="ECO:0000313" key="3">
    <source>
        <dbReference type="Proteomes" id="UP001589575"/>
    </source>
</evidence>
<name>A0ABV5G6S5_9MICC</name>
<evidence type="ECO:0000313" key="2">
    <source>
        <dbReference type="EMBL" id="MFB9074663.1"/>
    </source>
</evidence>
<dbReference type="EMBL" id="JBHMFI010000002">
    <property type="protein sequence ID" value="MFB9074663.1"/>
    <property type="molecule type" value="Genomic_DNA"/>
</dbReference>
<reference evidence="2 3" key="1">
    <citation type="submission" date="2024-09" db="EMBL/GenBank/DDBJ databases">
        <authorList>
            <person name="Sun Q."/>
            <person name="Mori K."/>
        </authorList>
    </citation>
    <scope>NUCLEOTIDE SEQUENCE [LARGE SCALE GENOMIC DNA]</scope>
    <source>
        <strain evidence="2 3">CCM 7609</strain>
    </source>
</reference>
<proteinExistence type="predicted"/>